<keyword evidence="4" id="KW-1185">Reference proteome</keyword>
<dbReference type="SUPFAM" id="SSF52980">
    <property type="entry name" value="Restriction endonuclease-like"/>
    <property type="match status" value="1"/>
</dbReference>
<evidence type="ECO:0000313" key="4">
    <source>
        <dbReference type="Proteomes" id="UP000199514"/>
    </source>
</evidence>
<dbReference type="PANTHER" id="PTHR34039">
    <property type="entry name" value="UPF0102 PROTEIN YRAN"/>
    <property type="match status" value="1"/>
</dbReference>
<dbReference type="CDD" id="cd20736">
    <property type="entry name" value="PoNe_Nuclease"/>
    <property type="match status" value="1"/>
</dbReference>
<dbReference type="RefSeq" id="WP_091507379.1">
    <property type="nucleotide sequence ID" value="NZ_FOLE01000001.1"/>
</dbReference>
<keyword evidence="3" id="KW-0540">Nuclease</keyword>
<keyword evidence="3" id="KW-0378">Hydrolase</keyword>
<reference evidence="3 4" key="1">
    <citation type="submission" date="2016-10" db="EMBL/GenBank/DDBJ databases">
        <authorList>
            <person name="de Groot N.N."/>
        </authorList>
    </citation>
    <scope>NUCLEOTIDE SEQUENCE [LARGE SCALE GENOMIC DNA]</scope>
    <source>
        <strain evidence="3 4">DSM 6793</strain>
    </source>
</reference>
<protein>
    <recommendedName>
        <fullName evidence="2">UPF0102 protein SAMN05421780_101711</fullName>
    </recommendedName>
</protein>
<dbReference type="STRING" id="927664.SAMN05421780_101711"/>
<dbReference type="Gene3D" id="3.40.1350.10">
    <property type="match status" value="1"/>
</dbReference>
<dbReference type="AlphaFoldDB" id="A0A1I1EA42"/>
<dbReference type="Proteomes" id="UP000199514">
    <property type="component" value="Unassembled WGS sequence"/>
</dbReference>
<evidence type="ECO:0000256" key="2">
    <source>
        <dbReference type="HAMAP-Rule" id="MF_00048"/>
    </source>
</evidence>
<name>A0A1I1EA42_9BACT</name>
<dbReference type="OrthoDB" id="9802516at2"/>
<accession>A0A1I1EA42</accession>
<dbReference type="InterPro" id="IPR003509">
    <property type="entry name" value="UPF0102_YraN-like"/>
</dbReference>
<dbReference type="NCBIfam" id="NF009150">
    <property type="entry name" value="PRK12497.1-3"/>
    <property type="match status" value="1"/>
</dbReference>
<evidence type="ECO:0000313" key="3">
    <source>
        <dbReference type="EMBL" id="SFB83985.1"/>
    </source>
</evidence>
<dbReference type="NCBIfam" id="TIGR00252">
    <property type="entry name" value="YraN family protein"/>
    <property type="match status" value="1"/>
</dbReference>
<dbReference type="HAMAP" id="MF_00048">
    <property type="entry name" value="UPF0102"/>
    <property type="match status" value="1"/>
</dbReference>
<gene>
    <name evidence="3" type="ORF">SAMN05421780_101711</name>
</gene>
<proteinExistence type="inferred from homology"/>
<dbReference type="PANTHER" id="PTHR34039:SF1">
    <property type="entry name" value="UPF0102 PROTEIN YRAN"/>
    <property type="match status" value="1"/>
</dbReference>
<dbReference type="Pfam" id="PF02021">
    <property type="entry name" value="UPF0102"/>
    <property type="match status" value="1"/>
</dbReference>
<dbReference type="InterPro" id="IPR011335">
    <property type="entry name" value="Restrct_endonuc-II-like"/>
</dbReference>
<sequence length="118" mass="13466">MNQRKELGQEGENMAARFLTDKGFEIVARNHREGRTEIDIIAQKEKLLVFVEVKARSSALHGYPEEAVSTAKAARIVAAAEQYISKTNWQGLIRFDIVSILVHKQQLQEILHLEDAFY</sequence>
<organism evidence="3 4">
    <name type="scientific">Flexibacter flexilis DSM 6793</name>
    <dbReference type="NCBI Taxonomy" id="927664"/>
    <lineage>
        <taxon>Bacteria</taxon>
        <taxon>Pseudomonadati</taxon>
        <taxon>Bacteroidota</taxon>
        <taxon>Cytophagia</taxon>
        <taxon>Cytophagales</taxon>
        <taxon>Flexibacteraceae</taxon>
        <taxon>Flexibacter</taxon>
    </lineage>
</organism>
<dbReference type="GO" id="GO:0003676">
    <property type="term" value="F:nucleic acid binding"/>
    <property type="evidence" value="ECO:0007669"/>
    <property type="project" value="InterPro"/>
</dbReference>
<comment type="similarity">
    <text evidence="1 2">Belongs to the UPF0102 family.</text>
</comment>
<keyword evidence="3" id="KW-0255">Endonuclease</keyword>
<dbReference type="GO" id="GO:0004519">
    <property type="term" value="F:endonuclease activity"/>
    <property type="evidence" value="ECO:0007669"/>
    <property type="project" value="UniProtKB-KW"/>
</dbReference>
<dbReference type="NCBIfam" id="NF009154">
    <property type="entry name" value="PRK12497.3-3"/>
    <property type="match status" value="1"/>
</dbReference>
<dbReference type="InterPro" id="IPR011856">
    <property type="entry name" value="tRNA_endonuc-like_dom_sf"/>
</dbReference>
<evidence type="ECO:0000256" key="1">
    <source>
        <dbReference type="ARBA" id="ARBA00006738"/>
    </source>
</evidence>
<dbReference type="EMBL" id="FOLE01000001">
    <property type="protein sequence ID" value="SFB83985.1"/>
    <property type="molecule type" value="Genomic_DNA"/>
</dbReference>